<reference evidence="2 3" key="1">
    <citation type="submission" date="2020-02" db="EMBL/GenBank/DDBJ databases">
        <authorList>
            <person name="Zheng R.K."/>
            <person name="Sun C.M."/>
        </authorList>
    </citation>
    <scope>NUCLEOTIDE SEQUENCE [LARGE SCALE GENOMIC DNA]</scope>
    <source>
        <strain evidence="3">rifampicinis</strain>
    </source>
</reference>
<dbReference type="AlphaFoldDB" id="A0A7S8E8B6"/>
<evidence type="ECO:0000313" key="3">
    <source>
        <dbReference type="Proteomes" id="UP000594468"/>
    </source>
</evidence>
<accession>A0A7S8E8B6</accession>
<dbReference type="KEGG" id="pmet:G4Y79_21355"/>
<keyword evidence="3" id="KW-1185">Reference proteome</keyword>
<proteinExistence type="predicted"/>
<evidence type="ECO:0000313" key="2">
    <source>
        <dbReference type="EMBL" id="QPC82205.1"/>
    </source>
</evidence>
<sequence length="288" mass="32361">MPLQGNIQDFSTTQLLNLMNLSRRTGTLTIFEGVPTQELDAMKKPKMVPGAVRAHVAFSKGKLVHADLIGQDSGLVAILNKAGKLTDEQARLLKERAKSMPDKALAMRLIGARYVTQADIVSCIKQHILDVVYNLMVWTEGPFRFEDNELPGRNSILVPIDLEPVIIEGAKRIRDEEEINKFIPSLDVSLRFPKNAKEKFKGVHLEVDQWKVVSYVNPKNPIRLIMKKLNMSEMQIKKIVYVLHQAGLVEVVQAQPAAAGMNSRRAARRQKQPDKKVVLSLIDKLKSL</sequence>
<organism evidence="2 3">
    <name type="scientific">Phototrophicus methaneseepsis</name>
    <dbReference type="NCBI Taxonomy" id="2710758"/>
    <lineage>
        <taxon>Bacteria</taxon>
        <taxon>Bacillati</taxon>
        <taxon>Chloroflexota</taxon>
        <taxon>Candidatus Thermofontia</taxon>
        <taxon>Phototrophicales</taxon>
        <taxon>Phototrophicaceae</taxon>
        <taxon>Phototrophicus</taxon>
    </lineage>
</organism>
<dbReference type="Proteomes" id="UP000594468">
    <property type="component" value="Chromosome"/>
</dbReference>
<dbReference type="PANTHER" id="PTHR36304:SF4">
    <property type="entry name" value="DUF4388 DOMAIN-CONTAINING PROTEIN"/>
    <property type="match status" value="1"/>
</dbReference>
<gene>
    <name evidence="2" type="ORF">G4Y79_21355</name>
</gene>
<dbReference type="RefSeq" id="WP_195170274.1">
    <property type="nucleotide sequence ID" value="NZ_CP062983.1"/>
</dbReference>
<evidence type="ECO:0000259" key="1">
    <source>
        <dbReference type="Pfam" id="PF14332"/>
    </source>
</evidence>
<dbReference type="Pfam" id="PF14332">
    <property type="entry name" value="DUF4388"/>
    <property type="match status" value="1"/>
</dbReference>
<name>A0A7S8E8B6_9CHLR</name>
<dbReference type="EMBL" id="CP062983">
    <property type="protein sequence ID" value="QPC82205.1"/>
    <property type="molecule type" value="Genomic_DNA"/>
</dbReference>
<feature type="domain" description="PatA-like N-terminal" evidence="1">
    <location>
        <begin position="4"/>
        <end position="175"/>
    </location>
</feature>
<dbReference type="InterPro" id="IPR025497">
    <property type="entry name" value="PatA-like_N"/>
</dbReference>
<dbReference type="PANTHER" id="PTHR36304">
    <property type="entry name" value="DOMAIN GTPASE-ACTIVATING PROTEIN, PUTATIVE-RELATED-RELATED"/>
    <property type="match status" value="1"/>
</dbReference>
<protein>
    <submittedName>
        <fullName evidence="2">DUF4388 domain-containing protein</fullName>
    </submittedName>
</protein>